<reference evidence="1 2" key="1">
    <citation type="journal article" date="2021" name="Elife">
        <title>Chloroplast acquisition without the gene transfer in kleptoplastic sea slugs, Plakobranchus ocellatus.</title>
        <authorList>
            <person name="Maeda T."/>
            <person name="Takahashi S."/>
            <person name="Yoshida T."/>
            <person name="Shimamura S."/>
            <person name="Takaki Y."/>
            <person name="Nagai Y."/>
            <person name="Toyoda A."/>
            <person name="Suzuki Y."/>
            <person name="Arimoto A."/>
            <person name="Ishii H."/>
            <person name="Satoh N."/>
            <person name="Nishiyama T."/>
            <person name="Hasebe M."/>
            <person name="Maruyama T."/>
            <person name="Minagawa J."/>
            <person name="Obokata J."/>
            <person name="Shigenobu S."/>
        </authorList>
    </citation>
    <scope>NUCLEOTIDE SEQUENCE [LARGE SCALE GENOMIC DNA]</scope>
</reference>
<dbReference type="EMBL" id="BLXT01004491">
    <property type="protein sequence ID" value="GFO13553.1"/>
    <property type="molecule type" value="Genomic_DNA"/>
</dbReference>
<comment type="caution">
    <text evidence="1">The sequence shown here is derived from an EMBL/GenBank/DDBJ whole genome shotgun (WGS) entry which is preliminary data.</text>
</comment>
<evidence type="ECO:0000313" key="2">
    <source>
        <dbReference type="Proteomes" id="UP000735302"/>
    </source>
</evidence>
<gene>
    <name evidence="1" type="ORF">PoB_004005800</name>
</gene>
<organism evidence="1 2">
    <name type="scientific">Plakobranchus ocellatus</name>
    <dbReference type="NCBI Taxonomy" id="259542"/>
    <lineage>
        <taxon>Eukaryota</taxon>
        <taxon>Metazoa</taxon>
        <taxon>Spiralia</taxon>
        <taxon>Lophotrochozoa</taxon>
        <taxon>Mollusca</taxon>
        <taxon>Gastropoda</taxon>
        <taxon>Heterobranchia</taxon>
        <taxon>Euthyneura</taxon>
        <taxon>Panpulmonata</taxon>
        <taxon>Sacoglossa</taxon>
        <taxon>Placobranchoidea</taxon>
        <taxon>Plakobranchidae</taxon>
        <taxon>Plakobranchus</taxon>
    </lineage>
</organism>
<keyword evidence="2" id="KW-1185">Reference proteome</keyword>
<dbReference type="AlphaFoldDB" id="A0AAV4B1U4"/>
<accession>A0AAV4B1U4</accession>
<evidence type="ECO:0000313" key="1">
    <source>
        <dbReference type="EMBL" id="GFO13553.1"/>
    </source>
</evidence>
<sequence length="120" mass="13252">MVTKLWKLLNCKTPAQHIHLCDPDYLPIDSRYKGQRGLQTLIEWANVASVISTSDGTRIKSFTKDTSTTLQWTCVGLATLYQFLLTLSSPTSALDFSSKMILGTISDIFTGHLAAITLSQ</sequence>
<protein>
    <submittedName>
        <fullName evidence="1">Uncharacterized protein</fullName>
    </submittedName>
</protein>
<proteinExistence type="predicted"/>
<name>A0AAV4B1U4_9GAST</name>
<dbReference type="Proteomes" id="UP000735302">
    <property type="component" value="Unassembled WGS sequence"/>
</dbReference>